<organism evidence="2">
    <name type="scientific">Melanaphis sacchari</name>
    <dbReference type="NCBI Taxonomy" id="742174"/>
    <lineage>
        <taxon>Eukaryota</taxon>
        <taxon>Metazoa</taxon>
        <taxon>Ecdysozoa</taxon>
        <taxon>Arthropoda</taxon>
        <taxon>Hexapoda</taxon>
        <taxon>Insecta</taxon>
        <taxon>Pterygota</taxon>
        <taxon>Neoptera</taxon>
        <taxon>Paraneoptera</taxon>
        <taxon>Hemiptera</taxon>
        <taxon>Sternorrhyncha</taxon>
        <taxon>Aphidomorpha</taxon>
        <taxon>Aphidoidea</taxon>
        <taxon>Aphididae</taxon>
        <taxon>Aphidini</taxon>
        <taxon>Melanaphis</taxon>
    </lineage>
</organism>
<reference evidence="2" key="1">
    <citation type="submission" date="2017-10" db="EMBL/GenBank/DDBJ databases">
        <title>Transcriptome Assembly of Sugarcane Aphid Adults.</title>
        <authorList>
            <person name="Scully E.D."/>
            <person name="Palmer N.A."/>
            <person name="Geib S.M."/>
            <person name="Sarath G."/>
            <person name="Sattler S.E."/>
        </authorList>
    </citation>
    <scope>NUCLEOTIDE SEQUENCE</scope>
    <source>
        <tissue evidence="2">Whole body</tissue>
    </source>
</reference>
<name>A0A2H8U2X3_9HEMI</name>
<evidence type="ECO:0000256" key="1">
    <source>
        <dbReference type="SAM" id="SignalP"/>
    </source>
</evidence>
<feature type="signal peptide" evidence="1">
    <location>
        <begin position="1"/>
        <end position="25"/>
    </location>
</feature>
<proteinExistence type="predicted"/>
<dbReference type="EMBL" id="GFXV01008123">
    <property type="protein sequence ID" value="MBW19928.1"/>
    <property type="molecule type" value="Transcribed_RNA"/>
</dbReference>
<sequence>MNKFALPALLVCLVIGNNVNWGVSGIEGETDLNDLQDTVKKKFDSLVPGLPNLDQFNESIPALDEGERVLKEKCLKNSQSNDSYEMTVEAKKDFEVCVKSLVDIAEIKKEINDAKPKGDLDMVFKKYCRKSPDFKDCVLNFTSTIDVCLDEGEKDSKKILQSVTEALLSFVCHDEGDRIALFYSEGGPDCLMDKKEAIQHCLNTSFSKYMPNGEPSLSSLPAFKFEEDQCKSMSELQVCVIAELEKCGEPTPANIIESLFEFVRRSTPCSKFQSAQTRKKSSGVSLHATISITALCTLTVLLSRIGFY</sequence>
<dbReference type="PANTHER" id="PTHR20997">
    <property type="entry name" value="EG:BACR42I17.2 PROTEIN-RELATED"/>
    <property type="match status" value="1"/>
</dbReference>
<feature type="chain" id="PRO_5014177558" evidence="1">
    <location>
        <begin position="26"/>
        <end position="308"/>
    </location>
</feature>
<gene>
    <name evidence="2" type="primary">P27K_0</name>
</gene>
<evidence type="ECO:0000313" key="2">
    <source>
        <dbReference type="EMBL" id="MBW19928.1"/>
    </source>
</evidence>
<accession>A0A2H8U2X3</accession>
<protein>
    <submittedName>
        <fullName evidence="2">Hemolymph protein</fullName>
    </submittedName>
</protein>
<dbReference type="Pfam" id="PF07165">
    <property type="entry name" value="DUF1397"/>
    <property type="match status" value="1"/>
</dbReference>
<dbReference type="AlphaFoldDB" id="A0A2H8U2X3"/>
<dbReference type="InterPro" id="IPR009832">
    <property type="entry name" value="DUF1397"/>
</dbReference>
<dbReference type="PANTHER" id="PTHR20997:SF2">
    <property type="entry name" value="EG:BACR42I17.2 PROTEIN-RELATED"/>
    <property type="match status" value="1"/>
</dbReference>
<dbReference type="OrthoDB" id="6512861at2759"/>
<keyword evidence="1" id="KW-0732">Signal</keyword>